<dbReference type="AlphaFoldDB" id="A0A1H2BLI8"/>
<gene>
    <name evidence="3" type="ORF">SAMN05216222_5261</name>
</gene>
<dbReference type="Proteomes" id="UP000198481">
    <property type="component" value="Chromosome I"/>
</dbReference>
<dbReference type="SUPFAM" id="SSF51735">
    <property type="entry name" value="NAD(P)-binding Rossmann-fold domains"/>
    <property type="match status" value="1"/>
</dbReference>
<feature type="domain" description="Pyrroline-5-carboxylate reductase catalytic N-terminal" evidence="2">
    <location>
        <begin position="2"/>
        <end position="92"/>
    </location>
</feature>
<name>A0A1H2BLI8_9PSED</name>
<evidence type="ECO:0000259" key="2">
    <source>
        <dbReference type="Pfam" id="PF03807"/>
    </source>
</evidence>
<dbReference type="InterPro" id="IPR036291">
    <property type="entry name" value="NAD(P)-bd_dom_sf"/>
</dbReference>
<dbReference type="InterPro" id="IPR051267">
    <property type="entry name" value="STEAP_metalloreductase"/>
</dbReference>
<sequence length="200" mass="21094">MKIGMLGSGTVALSIAKHAIDQGHEVLLSNRSGATKLADALSQLGPKASVVTLAEAAAAPVVLLATPWTTIETVLSGLPAWNNRILIDATNPFLETTPKWVFDDLGERGASEIVAELAPGARVVKAFNNLEMANFNAGPVHNQGRRVLFVSGDDSEAKAFVTEFIQRIGFRTVDLGGLKEGGRMQQAGGPLAGHDFLLPQ</sequence>
<evidence type="ECO:0000313" key="3">
    <source>
        <dbReference type="EMBL" id="SDT58636.1"/>
    </source>
</evidence>
<dbReference type="Gene3D" id="3.40.50.720">
    <property type="entry name" value="NAD(P)-binding Rossmann-like Domain"/>
    <property type="match status" value="1"/>
</dbReference>
<protein>
    <recommendedName>
        <fullName evidence="2">Pyrroline-5-carboxylate reductase catalytic N-terminal domain-containing protein</fullName>
    </recommendedName>
</protein>
<dbReference type="Pfam" id="PF03807">
    <property type="entry name" value="F420_oxidored"/>
    <property type="match status" value="1"/>
</dbReference>
<reference evidence="3 4" key="1">
    <citation type="submission" date="2016-10" db="EMBL/GenBank/DDBJ databases">
        <authorList>
            <person name="de Groot N.N."/>
        </authorList>
    </citation>
    <scope>NUCLEOTIDE SEQUENCE [LARGE SCALE GENOMIC DNA]</scope>
    <source>
        <strain evidence="3 4">LMG 26867</strain>
    </source>
</reference>
<dbReference type="RefSeq" id="WP_092280717.1">
    <property type="nucleotide sequence ID" value="NZ_LT629762.1"/>
</dbReference>
<organism evidence="3 4">
    <name type="scientific">Pseudomonas prosekii</name>
    <dbReference type="NCBI Taxonomy" id="1148509"/>
    <lineage>
        <taxon>Bacteria</taxon>
        <taxon>Pseudomonadati</taxon>
        <taxon>Pseudomonadota</taxon>
        <taxon>Gammaproteobacteria</taxon>
        <taxon>Pseudomonadales</taxon>
        <taxon>Pseudomonadaceae</taxon>
        <taxon>Pseudomonas</taxon>
    </lineage>
</organism>
<dbReference type="PANTHER" id="PTHR14239:SF10">
    <property type="entry name" value="REDUCTASE"/>
    <property type="match status" value="1"/>
</dbReference>
<proteinExistence type="predicted"/>
<keyword evidence="1" id="KW-0560">Oxidoreductase</keyword>
<accession>A0A1H2BLI8</accession>
<dbReference type="STRING" id="1148509.SAMN05216222_5261"/>
<dbReference type="GO" id="GO:0016491">
    <property type="term" value="F:oxidoreductase activity"/>
    <property type="evidence" value="ECO:0007669"/>
    <property type="project" value="UniProtKB-KW"/>
</dbReference>
<dbReference type="EMBL" id="LT629762">
    <property type="protein sequence ID" value="SDT58636.1"/>
    <property type="molecule type" value="Genomic_DNA"/>
</dbReference>
<evidence type="ECO:0000256" key="1">
    <source>
        <dbReference type="ARBA" id="ARBA00023002"/>
    </source>
</evidence>
<dbReference type="PANTHER" id="PTHR14239">
    <property type="entry name" value="DUDULIN-RELATED"/>
    <property type="match status" value="1"/>
</dbReference>
<evidence type="ECO:0000313" key="4">
    <source>
        <dbReference type="Proteomes" id="UP000198481"/>
    </source>
</evidence>
<dbReference type="InterPro" id="IPR028939">
    <property type="entry name" value="P5C_Rdtase_cat_N"/>
</dbReference>